<proteinExistence type="predicted"/>
<dbReference type="SUPFAM" id="SSF81383">
    <property type="entry name" value="F-box domain"/>
    <property type="match status" value="1"/>
</dbReference>
<keyword evidence="2" id="KW-1185">Reference proteome</keyword>
<dbReference type="Proteomes" id="UP000559256">
    <property type="component" value="Unassembled WGS sequence"/>
</dbReference>
<protein>
    <recommendedName>
        <fullName evidence="3">F-box domain-containing protein</fullName>
    </recommendedName>
</protein>
<evidence type="ECO:0000313" key="1">
    <source>
        <dbReference type="EMBL" id="KAF5356544.1"/>
    </source>
</evidence>
<name>A0A8H5LGQ7_9AGAR</name>
<evidence type="ECO:0000313" key="2">
    <source>
        <dbReference type="Proteomes" id="UP000559256"/>
    </source>
</evidence>
<accession>A0A8H5LGQ7</accession>
<comment type="caution">
    <text evidence="1">The sequence shown here is derived from an EMBL/GenBank/DDBJ whole genome shotgun (WGS) entry which is preliminary data.</text>
</comment>
<gene>
    <name evidence="1" type="ORF">D9758_008215</name>
</gene>
<reference evidence="1 2" key="1">
    <citation type="journal article" date="2020" name="ISME J.">
        <title>Uncovering the hidden diversity of litter-decomposition mechanisms in mushroom-forming fungi.</title>
        <authorList>
            <person name="Floudas D."/>
            <person name="Bentzer J."/>
            <person name="Ahren D."/>
            <person name="Johansson T."/>
            <person name="Persson P."/>
            <person name="Tunlid A."/>
        </authorList>
    </citation>
    <scope>NUCLEOTIDE SEQUENCE [LARGE SCALE GENOMIC DNA]</scope>
    <source>
        <strain evidence="1 2">CBS 291.85</strain>
    </source>
</reference>
<sequence>MPSIRSSCNTLMLPTVVQRAFNRYSPCYSYRMDPDIWIEGVFPLLKVEDLIRMRRVSKYLYLLTHEPILWKNFLKMLRIPIPPIRPSFRYTYDPTSFEVEQLVTRAIWTDDTWRKYKPKLRHQEVIFACYQVLEMILLPGGKFLIASLTDYRRTRFYIQVFSLDHPSHSGQYGLAKKAVATKAFNLRAKFMSYNGNQGIMIMFSMRRPGVEVDQPKGYDPSEWSARTEIDPPEALIYDCCWEHVLIDSLELITDPWITPGTEEYRTRAAALPPPFEPVMQFVSDTPAEHPTLFEVNGRPFSAIFQRPDEIVFFELDERRTSSIRCKKRTDNGMEQCVQKVMGFRVLPAQNEILVIRTVQTAGWDHLTNDTHIIELFPVPELGAIGVLTPPIGEPAYIEGKFAESFEISGDYIPPCSPDFPYLYDAKACPPPISVYMRTLNPRGVLHYNLYPSKEITGVQINEEGVVEEIGEWKYTTDWAVPQSTHYSEPVDARIIPGVHRALIYTVPGDDRTDEPNLLALRRYYNPLFPGSGYPHPPYGHPEPEHEVIEKRYLRPTNLFCSFQINSPYLEHIKEQGFTAIAWDESIGRVCIATPKDMHILVLDVGKMTEVWDFEKFQPGKWKRMKELAQR</sequence>
<dbReference type="EMBL" id="JAACJM010000054">
    <property type="protein sequence ID" value="KAF5356544.1"/>
    <property type="molecule type" value="Genomic_DNA"/>
</dbReference>
<dbReference type="InterPro" id="IPR036047">
    <property type="entry name" value="F-box-like_dom_sf"/>
</dbReference>
<dbReference type="AlphaFoldDB" id="A0A8H5LGQ7"/>
<evidence type="ECO:0008006" key="3">
    <source>
        <dbReference type="Google" id="ProtNLM"/>
    </source>
</evidence>
<organism evidence="1 2">
    <name type="scientific">Tetrapyrgos nigripes</name>
    <dbReference type="NCBI Taxonomy" id="182062"/>
    <lineage>
        <taxon>Eukaryota</taxon>
        <taxon>Fungi</taxon>
        <taxon>Dikarya</taxon>
        <taxon>Basidiomycota</taxon>
        <taxon>Agaricomycotina</taxon>
        <taxon>Agaricomycetes</taxon>
        <taxon>Agaricomycetidae</taxon>
        <taxon>Agaricales</taxon>
        <taxon>Marasmiineae</taxon>
        <taxon>Marasmiaceae</taxon>
        <taxon>Tetrapyrgos</taxon>
    </lineage>
</organism>
<dbReference type="OrthoDB" id="3219396at2759"/>